<dbReference type="CDD" id="cd05403">
    <property type="entry name" value="NT_KNTase_like"/>
    <property type="match status" value="1"/>
</dbReference>
<name>A0A178M326_9CHLR</name>
<keyword evidence="3" id="KW-1185">Reference proteome</keyword>
<dbReference type="SUPFAM" id="SSF81301">
    <property type="entry name" value="Nucleotidyltransferase"/>
    <property type="match status" value="1"/>
</dbReference>
<dbReference type="InterPro" id="IPR043519">
    <property type="entry name" value="NT_sf"/>
</dbReference>
<protein>
    <recommendedName>
        <fullName evidence="1">Polymerase nucleotidyl transferase domain-containing protein</fullName>
    </recommendedName>
</protein>
<evidence type="ECO:0000313" key="2">
    <source>
        <dbReference type="EMBL" id="OAN41333.1"/>
    </source>
</evidence>
<dbReference type="Gene3D" id="3.30.460.10">
    <property type="entry name" value="Beta Polymerase, domain 2"/>
    <property type="match status" value="1"/>
</dbReference>
<reference evidence="2 3" key="1">
    <citation type="submission" date="2016-04" db="EMBL/GenBank/DDBJ databases">
        <title>Chloroflexus islandicus sp. nov., a thermophilic filamentous anoxygenic phototrophic bacterium from geyser Strokkur (Iceland).</title>
        <authorList>
            <person name="Gaisin V.A."/>
            <person name="Kalashnikov A.M."/>
            <person name="Sukhacheva M.V."/>
            <person name="Grouzdev D.S."/>
            <person name="Ivanov T.M."/>
            <person name="Kuznetsov B."/>
            <person name="Gorlenko V.M."/>
        </authorList>
    </citation>
    <scope>NUCLEOTIDE SEQUENCE [LARGE SCALE GENOMIC DNA]</scope>
    <source>
        <strain evidence="3">isl-2</strain>
    </source>
</reference>
<dbReference type="Proteomes" id="UP000078287">
    <property type="component" value="Unassembled WGS sequence"/>
</dbReference>
<accession>A0A178M326</accession>
<dbReference type="EMBL" id="LWQS01000087">
    <property type="protein sequence ID" value="OAN41333.1"/>
    <property type="molecule type" value="Genomic_DNA"/>
</dbReference>
<evidence type="ECO:0000259" key="1">
    <source>
        <dbReference type="Pfam" id="PF01909"/>
    </source>
</evidence>
<evidence type="ECO:0000313" key="3">
    <source>
        <dbReference type="Proteomes" id="UP000078287"/>
    </source>
</evidence>
<dbReference type="Pfam" id="PF01909">
    <property type="entry name" value="NTP_transf_2"/>
    <property type="match status" value="1"/>
</dbReference>
<dbReference type="AlphaFoldDB" id="A0A178M326"/>
<dbReference type="PANTHER" id="PTHR33933">
    <property type="entry name" value="NUCLEOTIDYLTRANSFERASE"/>
    <property type="match status" value="1"/>
</dbReference>
<comment type="caution">
    <text evidence="2">The sequence shown here is derived from an EMBL/GenBank/DDBJ whole genome shotgun (WGS) entry which is preliminary data.</text>
</comment>
<proteinExistence type="predicted"/>
<sequence length="108" mass="12310">MVSDALRTAKTIMYEEAQRYSVGVQRILLFGSRARGEARLDSDWDFLLIVDRPLERALQRRLATAIGVRLVRERMPADVLVLSASQFDQHKSDVGHIAYYVHKEGVPL</sequence>
<dbReference type="GO" id="GO:0016779">
    <property type="term" value="F:nucleotidyltransferase activity"/>
    <property type="evidence" value="ECO:0007669"/>
    <property type="project" value="InterPro"/>
</dbReference>
<dbReference type="InterPro" id="IPR002934">
    <property type="entry name" value="Polymerase_NTP_transf_dom"/>
</dbReference>
<dbReference type="OrthoDB" id="165051at2"/>
<organism evidence="2 3">
    <name type="scientific">Chloroflexus islandicus</name>
    <dbReference type="NCBI Taxonomy" id="1707952"/>
    <lineage>
        <taxon>Bacteria</taxon>
        <taxon>Bacillati</taxon>
        <taxon>Chloroflexota</taxon>
        <taxon>Chloroflexia</taxon>
        <taxon>Chloroflexales</taxon>
        <taxon>Chloroflexineae</taxon>
        <taxon>Chloroflexaceae</taxon>
        <taxon>Chloroflexus</taxon>
    </lineage>
</organism>
<dbReference type="STRING" id="1707952.A6A03_18975"/>
<dbReference type="PANTHER" id="PTHR33933:SF3">
    <property type="entry name" value="PROTEIN ADENYLYLTRANSFERASE MJ0604-RELATED"/>
    <property type="match status" value="1"/>
</dbReference>
<dbReference type="RefSeq" id="WP_066790609.1">
    <property type="nucleotide sequence ID" value="NZ_LWQS01000087.1"/>
</dbReference>
<dbReference type="InterPro" id="IPR052548">
    <property type="entry name" value="Type_VII_TA_antitoxin"/>
</dbReference>
<feature type="domain" description="Polymerase nucleotidyl transferase" evidence="1">
    <location>
        <begin position="19"/>
        <end position="65"/>
    </location>
</feature>
<gene>
    <name evidence="2" type="ORF">A6A03_18975</name>
</gene>